<sequence>MAYLSKKGRRSVTNARDTPTVQPGLSLTRKTLGRARTVQSQQTAAVDHVFARTSSDDPSHTSLTDVPRTITIYAGARVVGISAARRAGCGAVQTLPDITADQ</sequence>
<proteinExistence type="predicted"/>
<dbReference type="AlphaFoldDB" id="A0A5N7CEB8"/>
<evidence type="ECO:0000256" key="1">
    <source>
        <dbReference type="SAM" id="MobiDB-lite"/>
    </source>
</evidence>
<feature type="region of interest" description="Disordered" evidence="1">
    <location>
        <begin position="1"/>
        <end position="25"/>
    </location>
</feature>
<protein>
    <submittedName>
        <fullName evidence="2">Uncharacterized protein</fullName>
    </submittedName>
</protein>
<evidence type="ECO:0000313" key="2">
    <source>
        <dbReference type="EMBL" id="KAE8392496.1"/>
    </source>
</evidence>
<dbReference type="Proteomes" id="UP000326877">
    <property type="component" value="Unassembled WGS sequence"/>
</dbReference>
<name>A0A5N7CEB8_PETAA</name>
<feature type="compositionally biased region" description="Basic residues" evidence="1">
    <location>
        <begin position="1"/>
        <end position="10"/>
    </location>
</feature>
<dbReference type="EMBL" id="ML735236">
    <property type="protein sequence ID" value="KAE8392496.1"/>
    <property type="molecule type" value="Genomic_DNA"/>
</dbReference>
<accession>A0A5N7CEB8</accession>
<feature type="compositionally biased region" description="Polar residues" evidence="1">
    <location>
        <begin position="11"/>
        <end position="25"/>
    </location>
</feature>
<gene>
    <name evidence="2" type="ORF">BDV23DRAFT_181428</name>
</gene>
<organism evidence="2">
    <name type="scientific">Petromyces alliaceus</name>
    <name type="common">Aspergillus alliaceus</name>
    <dbReference type="NCBI Taxonomy" id="209559"/>
    <lineage>
        <taxon>Eukaryota</taxon>
        <taxon>Fungi</taxon>
        <taxon>Dikarya</taxon>
        <taxon>Ascomycota</taxon>
        <taxon>Pezizomycotina</taxon>
        <taxon>Eurotiomycetes</taxon>
        <taxon>Eurotiomycetidae</taxon>
        <taxon>Eurotiales</taxon>
        <taxon>Aspergillaceae</taxon>
        <taxon>Aspergillus</taxon>
        <taxon>Aspergillus subgen. Circumdati</taxon>
    </lineage>
</organism>
<reference evidence="2" key="1">
    <citation type="submission" date="2019-04" db="EMBL/GenBank/DDBJ databases">
        <title>Friends and foes A comparative genomics studyof 23 Aspergillus species from section Flavi.</title>
        <authorList>
            <consortium name="DOE Joint Genome Institute"/>
            <person name="Kjaerbolling I."/>
            <person name="Vesth T."/>
            <person name="Frisvad J.C."/>
            <person name="Nybo J.L."/>
            <person name="Theobald S."/>
            <person name="Kildgaard S."/>
            <person name="Isbrandt T."/>
            <person name="Kuo A."/>
            <person name="Sato A."/>
            <person name="Lyhne E.K."/>
            <person name="Kogle M.E."/>
            <person name="Wiebenga A."/>
            <person name="Kun R.S."/>
            <person name="Lubbers R.J."/>
            <person name="Makela M.R."/>
            <person name="Barry K."/>
            <person name="Chovatia M."/>
            <person name="Clum A."/>
            <person name="Daum C."/>
            <person name="Haridas S."/>
            <person name="He G."/>
            <person name="LaButti K."/>
            <person name="Lipzen A."/>
            <person name="Mondo S."/>
            <person name="Riley R."/>
            <person name="Salamov A."/>
            <person name="Simmons B.A."/>
            <person name="Magnuson J.K."/>
            <person name="Henrissat B."/>
            <person name="Mortensen U.H."/>
            <person name="Larsen T.O."/>
            <person name="Devries R.P."/>
            <person name="Grigoriev I.V."/>
            <person name="Machida M."/>
            <person name="Baker S.E."/>
            <person name="Andersen M.R."/>
        </authorList>
    </citation>
    <scope>NUCLEOTIDE SEQUENCE [LARGE SCALE GENOMIC DNA]</scope>
    <source>
        <strain evidence="2">IBT 14317</strain>
    </source>
</reference>